<comment type="cofactor">
    <cofactor evidence="1">
        <name>thiamine diphosphate</name>
        <dbReference type="ChEBI" id="CHEBI:58937"/>
    </cofactor>
</comment>
<dbReference type="InterPro" id="IPR029061">
    <property type="entry name" value="THDP-binding"/>
</dbReference>
<dbReference type="GO" id="GO:0016740">
    <property type="term" value="F:transferase activity"/>
    <property type="evidence" value="ECO:0007669"/>
    <property type="project" value="UniProtKB-KW"/>
</dbReference>
<dbReference type="AlphaFoldDB" id="A0A2H0KFF2"/>
<evidence type="ECO:0000256" key="3">
    <source>
        <dbReference type="ARBA" id="ARBA00022679"/>
    </source>
</evidence>
<sequence>MVPLTISDLQETAKVIRRNSIEAIYKAGSGHPGGSLSATDILVSLFFGGVLNLDKKDLKSEKRDRFILSCGHVCPSFYAVLARLGFFNEDLLGNLRDLGSSLQGHPSSVYADFIETSTGSLGQGLSVGAGMALGIKFKTPSSKCKIVVLSSDGEQNEGSHWEAVMQSAFHKLGNLCLIIDKNRMQVGGETKKVLDMDSLSAKYKSFDWEVYEADGHDFRSLLSVFSRFNEAKDKPKVVICKTVRGKGVSFMEDNLKYHSCTLSEEEYRKAMEELC</sequence>
<evidence type="ECO:0000256" key="2">
    <source>
        <dbReference type="ARBA" id="ARBA00007131"/>
    </source>
</evidence>
<name>A0A2H0KFF2_9BACT</name>
<dbReference type="InterPro" id="IPR049557">
    <property type="entry name" value="Transketolase_CS"/>
</dbReference>
<evidence type="ECO:0000259" key="6">
    <source>
        <dbReference type="Pfam" id="PF00456"/>
    </source>
</evidence>
<comment type="similarity">
    <text evidence="2">Belongs to the transketolase family.</text>
</comment>
<protein>
    <submittedName>
        <fullName evidence="7">Transketolase</fullName>
    </submittedName>
</protein>
<feature type="domain" description="Transketolase N-terminal" evidence="6">
    <location>
        <begin position="11"/>
        <end position="272"/>
    </location>
</feature>
<evidence type="ECO:0000313" key="8">
    <source>
        <dbReference type="Proteomes" id="UP000231371"/>
    </source>
</evidence>
<dbReference type="SUPFAM" id="SSF52518">
    <property type="entry name" value="Thiamin diphosphate-binding fold (THDP-binding)"/>
    <property type="match status" value="1"/>
</dbReference>
<evidence type="ECO:0000256" key="5">
    <source>
        <dbReference type="ARBA" id="ARBA00023052"/>
    </source>
</evidence>
<dbReference type="Gene3D" id="3.40.50.970">
    <property type="match status" value="1"/>
</dbReference>
<dbReference type="GO" id="GO:0046872">
    <property type="term" value="F:metal ion binding"/>
    <property type="evidence" value="ECO:0007669"/>
    <property type="project" value="UniProtKB-KW"/>
</dbReference>
<dbReference type="InterPro" id="IPR005474">
    <property type="entry name" value="Transketolase_N"/>
</dbReference>
<proteinExistence type="inferred from homology"/>
<keyword evidence="4" id="KW-0479">Metal-binding</keyword>
<evidence type="ECO:0000256" key="4">
    <source>
        <dbReference type="ARBA" id="ARBA00022723"/>
    </source>
</evidence>
<evidence type="ECO:0000313" key="7">
    <source>
        <dbReference type="EMBL" id="PIQ69976.1"/>
    </source>
</evidence>
<reference evidence="7 8" key="1">
    <citation type="submission" date="2017-09" db="EMBL/GenBank/DDBJ databases">
        <title>Depth-based differentiation of microbial function through sediment-hosted aquifers and enrichment of novel symbionts in the deep terrestrial subsurface.</title>
        <authorList>
            <person name="Probst A.J."/>
            <person name="Ladd B."/>
            <person name="Jarett J.K."/>
            <person name="Geller-Mcgrath D.E."/>
            <person name="Sieber C.M."/>
            <person name="Emerson J.B."/>
            <person name="Anantharaman K."/>
            <person name="Thomas B.C."/>
            <person name="Malmstrom R."/>
            <person name="Stieglmeier M."/>
            <person name="Klingl A."/>
            <person name="Woyke T."/>
            <person name="Ryan C.M."/>
            <person name="Banfield J.F."/>
        </authorList>
    </citation>
    <scope>NUCLEOTIDE SEQUENCE [LARGE SCALE GENOMIC DNA]</scope>
    <source>
        <strain evidence="7">CG11_big_fil_rev_8_21_14_0_20_40_12</strain>
    </source>
</reference>
<evidence type="ECO:0000256" key="1">
    <source>
        <dbReference type="ARBA" id="ARBA00001964"/>
    </source>
</evidence>
<dbReference type="PROSITE" id="PS00801">
    <property type="entry name" value="TRANSKETOLASE_1"/>
    <property type="match status" value="1"/>
</dbReference>
<dbReference type="PANTHER" id="PTHR47514:SF1">
    <property type="entry name" value="TRANSKETOLASE N-TERMINAL SECTION-RELATED"/>
    <property type="match status" value="1"/>
</dbReference>
<dbReference type="PANTHER" id="PTHR47514">
    <property type="entry name" value="TRANSKETOLASE N-TERMINAL SECTION-RELATED"/>
    <property type="match status" value="1"/>
</dbReference>
<gene>
    <name evidence="7" type="ORF">COV89_02920</name>
</gene>
<dbReference type="Pfam" id="PF00456">
    <property type="entry name" value="Transketolase_N"/>
    <property type="match status" value="1"/>
</dbReference>
<keyword evidence="5" id="KW-0786">Thiamine pyrophosphate</keyword>
<accession>A0A2H0KFF2</accession>
<comment type="caution">
    <text evidence="7">The sequence shown here is derived from an EMBL/GenBank/DDBJ whole genome shotgun (WGS) entry which is preliminary data.</text>
</comment>
<dbReference type="Proteomes" id="UP000231371">
    <property type="component" value="Unassembled WGS sequence"/>
</dbReference>
<dbReference type="CDD" id="cd02012">
    <property type="entry name" value="TPP_TK"/>
    <property type="match status" value="1"/>
</dbReference>
<keyword evidence="3" id="KW-0808">Transferase</keyword>
<dbReference type="EMBL" id="PCVI01000048">
    <property type="protein sequence ID" value="PIQ69976.1"/>
    <property type="molecule type" value="Genomic_DNA"/>
</dbReference>
<organism evidence="7 8">
    <name type="scientific">Candidatus Shapirobacteria bacterium CG11_big_fil_rev_8_21_14_0_20_40_12</name>
    <dbReference type="NCBI Taxonomy" id="1974889"/>
    <lineage>
        <taxon>Bacteria</taxon>
        <taxon>Candidatus Shapironibacteriota</taxon>
    </lineage>
</organism>